<evidence type="ECO:0000313" key="2">
    <source>
        <dbReference type="Proteomes" id="UP000315252"/>
    </source>
</evidence>
<reference evidence="1 2" key="1">
    <citation type="submission" date="2019-06" db="EMBL/GenBank/DDBJ databases">
        <title>Whole genome sequence for Rhodospirillaceae sp. R148.</title>
        <authorList>
            <person name="Wang G."/>
        </authorList>
    </citation>
    <scope>NUCLEOTIDE SEQUENCE [LARGE SCALE GENOMIC DNA]</scope>
    <source>
        <strain evidence="1 2">R148</strain>
    </source>
</reference>
<organism evidence="1 2">
    <name type="scientific">Denitrobaculum tricleocarpae</name>
    <dbReference type="NCBI Taxonomy" id="2591009"/>
    <lineage>
        <taxon>Bacteria</taxon>
        <taxon>Pseudomonadati</taxon>
        <taxon>Pseudomonadota</taxon>
        <taxon>Alphaproteobacteria</taxon>
        <taxon>Rhodospirillales</taxon>
        <taxon>Rhodospirillaceae</taxon>
        <taxon>Denitrobaculum</taxon>
    </lineage>
</organism>
<protein>
    <submittedName>
        <fullName evidence="1">Uncharacterized protein</fullName>
    </submittedName>
</protein>
<dbReference type="Proteomes" id="UP000315252">
    <property type="component" value="Unassembled WGS sequence"/>
</dbReference>
<evidence type="ECO:0000313" key="1">
    <source>
        <dbReference type="EMBL" id="TQV81646.1"/>
    </source>
</evidence>
<proteinExistence type="predicted"/>
<dbReference type="EMBL" id="VHSH01000002">
    <property type="protein sequence ID" value="TQV81646.1"/>
    <property type="molecule type" value="Genomic_DNA"/>
</dbReference>
<dbReference type="AlphaFoldDB" id="A0A545TWP9"/>
<accession>A0A545TWP9</accession>
<dbReference type="RefSeq" id="WP_142895277.1">
    <property type="nucleotide sequence ID" value="NZ_ML660053.1"/>
</dbReference>
<gene>
    <name evidence="1" type="ORF">FKG95_05190</name>
</gene>
<name>A0A545TWP9_9PROT</name>
<comment type="caution">
    <text evidence="1">The sequence shown here is derived from an EMBL/GenBank/DDBJ whole genome shotgun (WGS) entry which is preliminary data.</text>
</comment>
<sequence length="106" mass="11797">MAEISGLHGRTRTANLKFDDPSLVIAAAMTAGDRRMKASDEQLVFAWLLSLAPDHDPAVAAGNLVEHYEGTGRKASMPSLLNLLSEVAAYPRERLLRVRSKRRRRR</sequence>
<keyword evidence="2" id="KW-1185">Reference proteome</keyword>